<comment type="caution">
    <text evidence="1">The sequence shown here is derived from an EMBL/GenBank/DDBJ whole genome shotgun (WGS) entry which is preliminary data.</text>
</comment>
<reference evidence="1" key="1">
    <citation type="submission" date="2017-12" db="EMBL/GenBank/DDBJ databases">
        <title>FDA dAtabase for Regulatory Grade micrObial Sequences (FDA-ARGOS): Supporting development and validation of Infectious Disease Dx tests.</title>
        <authorList>
            <person name="Hoffmann M."/>
            <person name="Allard M."/>
            <person name="Evans P."/>
            <person name="Brown E."/>
            <person name="Tallon L.J."/>
            <person name="Sadzewicz L."/>
            <person name="Sengamalay N."/>
            <person name="Ott S."/>
            <person name="Godinez A."/>
            <person name="Nagaraj S."/>
            <person name="Vavikolanu K."/>
            <person name="Aluvathingal J."/>
            <person name="Nadendla S."/>
            <person name="Hobson J."/>
            <person name="Sichtig H."/>
        </authorList>
    </citation>
    <scope>NUCLEOTIDE SEQUENCE [LARGE SCALE GENOMIC DNA]</scope>
    <source>
        <strain evidence="1">FDAARGOS_118</strain>
    </source>
</reference>
<name>A0ABX4X376_VIBVL</name>
<protein>
    <recommendedName>
        <fullName evidence="3">HicB family protein</fullName>
    </recommendedName>
</protein>
<keyword evidence="2" id="KW-1185">Reference proteome</keyword>
<organism evidence="1 2">
    <name type="scientific">Vibrio vulnificus</name>
    <dbReference type="NCBI Taxonomy" id="672"/>
    <lineage>
        <taxon>Bacteria</taxon>
        <taxon>Pseudomonadati</taxon>
        <taxon>Pseudomonadota</taxon>
        <taxon>Gammaproteobacteria</taxon>
        <taxon>Vibrionales</taxon>
        <taxon>Vibrionaceae</taxon>
        <taxon>Vibrio</taxon>
    </lineage>
</organism>
<accession>A0ABX4X376</accession>
<evidence type="ECO:0000313" key="1">
    <source>
        <dbReference type="EMBL" id="PNM77892.1"/>
    </source>
</evidence>
<sequence>MKFKDLYISRVDRFSVGIEEQLGVYYLSIPVSNGFVDYEEYYEVDPNALEEIARNYNGFLKTVEACRNRKMDHHLLVKPGKKRGNPI</sequence>
<dbReference type="EMBL" id="LOSH02000001">
    <property type="protein sequence ID" value="PNM77892.1"/>
    <property type="molecule type" value="Genomic_DNA"/>
</dbReference>
<dbReference type="Proteomes" id="UP000054370">
    <property type="component" value="Unassembled WGS sequence"/>
</dbReference>
<dbReference type="RefSeq" id="WP_038963285.1">
    <property type="nucleotide sequence ID" value="NZ_JAERHE010000002.1"/>
</dbReference>
<evidence type="ECO:0000313" key="2">
    <source>
        <dbReference type="Proteomes" id="UP000054370"/>
    </source>
</evidence>
<gene>
    <name evidence="1" type="ORF">AL548_004780</name>
</gene>
<evidence type="ECO:0008006" key="3">
    <source>
        <dbReference type="Google" id="ProtNLM"/>
    </source>
</evidence>
<proteinExistence type="predicted"/>